<organism evidence="1">
    <name type="scientific">viral metagenome</name>
    <dbReference type="NCBI Taxonomy" id="1070528"/>
    <lineage>
        <taxon>unclassified sequences</taxon>
        <taxon>metagenomes</taxon>
        <taxon>organismal metagenomes</taxon>
    </lineage>
</organism>
<sequence>MGGLLYNARFEMVITFESTVYPDGAESYTENGDIMIFPIPDEFHMDHVDENGNFIRLPEYLLNMYTLENDYEVKTPIAARIQRATSLKRDLFLFAVVNNIN</sequence>
<evidence type="ECO:0000313" key="1">
    <source>
        <dbReference type="EMBL" id="QHU08054.1"/>
    </source>
</evidence>
<proteinExistence type="predicted"/>
<protein>
    <submittedName>
        <fullName evidence="1">Uncharacterized protein</fullName>
    </submittedName>
</protein>
<dbReference type="AlphaFoldDB" id="A0A6C0JWF2"/>
<accession>A0A6C0JWF2</accession>
<name>A0A6C0JWF2_9ZZZZ</name>
<reference evidence="1" key="1">
    <citation type="journal article" date="2020" name="Nature">
        <title>Giant virus diversity and host interactions through global metagenomics.</title>
        <authorList>
            <person name="Schulz F."/>
            <person name="Roux S."/>
            <person name="Paez-Espino D."/>
            <person name="Jungbluth S."/>
            <person name="Walsh D.A."/>
            <person name="Denef V.J."/>
            <person name="McMahon K.D."/>
            <person name="Konstantinidis K.T."/>
            <person name="Eloe-Fadrosh E.A."/>
            <person name="Kyrpides N.C."/>
            <person name="Woyke T."/>
        </authorList>
    </citation>
    <scope>NUCLEOTIDE SEQUENCE</scope>
    <source>
        <strain evidence="1">GVMAG-S-1062768-28</strain>
    </source>
</reference>
<dbReference type="EMBL" id="MN740694">
    <property type="protein sequence ID" value="QHU08054.1"/>
    <property type="molecule type" value="Genomic_DNA"/>
</dbReference>